<accession>A0A8S0XR51</accession>
<evidence type="ECO:0000256" key="1">
    <source>
        <dbReference type="SAM" id="SignalP"/>
    </source>
</evidence>
<organism evidence="2 3">
    <name type="scientific">Cyclocybe aegerita</name>
    <name type="common">Black poplar mushroom</name>
    <name type="synonym">Agrocybe aegerita</name>
    <dbReference type="NCBI Taxonomy" id="1973307"/>
    <lineage>
        <taxon>Eukaryota</taxon>
        <taxon>Fungi</taxon>
        <taxon>Dikarya</taxon>
        <taxon>Basidiomycota</taxon>
        <taxon>Agaricomycotina</taxon>
        <taxon>Agaricomycetes</taxon>
        <taxon>Agaricomycetidae</taxon>
        <taxon>Agaricales</taxon>
        <taxon>Agaricineae</taxon>
        <taxon>Bolbitiaceae</taxon>
        <taxon>Cyclocybe</taxon>
    </lineage>
</organism>
<name>A0A8S0XR51_CYCAE</name>
<keyword evidence="3" id="KW-1185">Reference proteome</keyword>
<dbReference type="EMBL" id="CACVBS010000076">
    <property type="protein sequence ID" value="CAA7269213.1"/>
    <property type="molecule type" value="Genomic_DNA"/>
</dbReference>
<keyword evidence="1" id="KW-0732">Signal</keyword>
<feature type="chain" id="PRO_5035768148" evidence="1">
    <location>
        <begin position="27"/>
        <end position="150"/>
    </location>
</feature>
<protein>
    <submittedName>
        <fullName evidence="2">Uncharacterized protein</fullName>
    </submittedName>
</protein>
<dbReference type="AlphaFoldDB" id="A0A8S0XR51"/>
<dbReference type="Proteomes" id="UP000467700">
    <property type="component" value="Unassembled WGS sequence"/>
</dbReference>
<evidence type="ECO:0000313" key="3">
    <source>
        <dbReference type="Proteomes" id="UP000467700"/>
    </source>
</evidence>
<comment type="caution">
    <text evidence="2">The sequence shown here is derived from an EMBL/GenBank/DDBJ whole genome shotgun (WGS) entry which is preliminary data.</text>
</comment>
<sequence>MPPTMFAIQAFSLCLAFLAYFGGTLASTSCGLPENATSIEVTALVGKNGVSALECWKIHPDFAISPQPGTVGARVQSIGNISGATVVFFDEKNVTFAGLHPAPAPQWVVFISGGGYVQLPANGEVLPIKTGDITLWALAHIYRVNVENIS</sequence>
<gene>
    <name evidence="2" type="ORF">AAE3_LOCUS11481</name>
</gene>
<feature type="signal peptide" evidence="1">
    <location>
        <begin position="1"/>
        <end position="26"/>
    </location>
</feature>
<dbReference type="OrthoDB" id="3223416at2759"/>
<proteinExistence type="predicted"/>
<evidence type="ECO:0000313" key="2">
    <source>
        <dbReference type="EMBL" id="CAA7269213.1"/>
    </source>
</evidence>
<reference evidence="2 3" key="1">
    <citation type="submission" date="2020-01" db="EMBL/GenBank/DDBJ databases">
        <authorList>
            <person name="Gupta K D."/>
        </authorList>
    </citation>
    <scope>NUCLEOTIDE SEQUENCE [LARGE SCALE GENOMIC DNA]</scope>
</reference>